<evidence type="ECO:0000259" key="7">
    <source>
        <dbReference type="PROSITE" id="PS51754"/>
    </source>
</evidence>
<dbReference type="NCBIfam" id="TIGR01568">
    <property type="entry name" value="A_thal_3678"/>
    <property type="match status" value="1"/>
</dbReference>
<keyword evidence="2 6" id="KW-0678">Repressor</keyword>
<protein>
    <recommendedName>
        <fullName evidence="6">Transcription repressor</fullName>
    </recommendedName>
    <alternativeName>
        <fullName evidence="6">Ovate family protein</fullName>
    </alternativeName>
</protein>
<comment type="function">
    <text evidence="6">Transcriptional repressor that regulates multiple aspects of plant growth and development.</text>
</comment>
<organism evidence="8">
    <name type="scientific">Noccaea caerulescens</name>
    <name type="common">Alpine penny-cress</name>
    <name type="synonym">Thlaspi caerulescens</name>
    <dbReference type="NCBI Taxonomy" id="107243"/>
    <lineage>
        <taxon>Eukaryota</taxon>
        <taxon>Viridiplantae</taxon>
        <taxon>Streptophyta</taxon>
        <taxon>Embryophyta</taxon>
        <taxon>Tracheophyta</taxon>
        <taxon>Spermatophyta</taxon>
        <taxon>Magnoliopsida</taxon>
        <taxon>eudicotyledons</taxon>
        <taxon>Gunneridae</taxon>
        <taxon>Pentapetalae</taxon>
        <taxon>rosids</taxon>
        <taxon>malvids</taxon>
        <taxon>Brassicales</taxon>
        <taxon>Brassicaceae</taxon>
        <taxon>Coluteocarpeae</taxon>
        <taxon>Noccaea</taxon>
    </lineage>
</organism>
<dbReference type="PANTHER" id="PTHR33057:SF138">
    <property type="entry name" value="TRANSCRIPTION REPRESSOR OFP10"/>
    <property type="match status" value="1"/>
</dbReference>
<evidence type="ECO:0000256" key="1">
    <source>
        <dbReference type="ARBA" id="ARBA00004123"/>
    </source>
</evidence>
<dbReference type="GO" id="GO:0005634">
    <property type="term" value="C:nucleus"/>
    <property type="evidence" value="ECO:0007669"/>
    <property type="project" value="UniProtKB-SubCell"/>
</dbReference>
<keyword evidence="3 6" id="KW-0805">Transcription regulation</keyword>
<reference evidence="8" key="1">
    <citation type="submission" date="2016-07" db="EMBL/GenBank/DDBJ databases">
        <title>De novo transcriptome assembly of four accessions of the metal hyperaccumulator plant Noccaea caerulescens.</title>
        <authorList>
            <person name="Blande D."/>
            <person name="Halimaa P."/>
            <person name="Tervahauta A.I."/>
            <person name="Aarts M.G."/>
            <person name="Karenlampi S.O."/>
        </authorList>
    </citation>
    <scope>NUCLEOTIDE SEQUENCE</scope>
</reference>
<evidence type="ECO:0000256" key="5">
    <source>
        <dbReference type="ARBA" id="ARBA00023242"/>
    </source>
</evidence>
<dbReference type="InterPro" id="IPR006458">
    <property type="entry name" value="Ovate_C"/>
</dbReference>
<feature type="domain" description="OVATE" evidence="7">
    <location>
        <begin position="63"/>
        <end position="122"/>
    </location>
</feature>
<evidence type="ECO:0000256" key="6">
    <source>
        <dbReference type="RuleBase" id="RU367028"/>
    </source>
</evidence>
<dbReference type="EMBL" id="GEVI01009383">
    <property type="protein sequence ID" value="JAU22937.1"/>
    <property type="molecule type" value="Transcribed_RNA"/>
</dbReference>
<keyword evidence="4 6" id="KW-0804">Transcription</keyword>
<keyword evidence="5 6" id="KW-0539">Nucleus</keyword>
<proteinExistence type="predicted"/>
<dbReference type="PANTHER" id="PTHR33057">
    <property type="entry name" value="TRANSCRIPTION REPRESSOR OFP7-RELATED"/>
    <property type="match status" value="1"/>
</dbReference>
<comment type="subcellular location">
    <subcellularLocation>
        <location evidence="1 6">Nucleus</location>
    </subcellularLocation>
</comment>
<gene>
    <name evidence="8" type="ORF">GA_TR10350_c0_g1_i1_g.33959</name>
</gene>
<dbReference type="Pfam" id="PF04844">
    <property type="entry name" value="Ovate"/>
    <property type="match status" value="1"/>
</dbReference>
<name>A0A1J3DSM5_NOCCA</name>
<evidence type="ECO:0000256" key="4">
    <source>
        <dbReference type="ARBA" id="ARBA00023163"/>
    </source>
</evidence>
<accession>A0A1J3DSM5</accession>
<sequence>MPLKKKKKKRYTLKTIFNPILMACCCGSSVLPSSRSNDYTLGPPVSPTVLRSPCPKIDESVAMAKESINPFEDYKKSMNQMIIERDIETEDDLKELLRCFLDINPPPHHNLIVRAFVDVCSHLRSPHDRRGKSLGRLLRLYVNPIDDYDDDSHQTSSFDKRK</sequence>
<dbReference type="AlphaFoldDB" id="A0A1J3DSM5"/>
<evidence type="ECO:0000313" key="8">
    <source>
        <dbReference type="EMBL" id="JAU22937.1"/>
    </source>
</evidence>
<dbReference type="PROSITE" id="PS51754">
    <property type="entry name" value="OVATE"/>
    <property type="match status" value="1"/>
</dbReference>
<evidence type="ECO:0000256" key="2">
    <source>
        <dbReference type="ARBA" id="ARBA00022491"/>
    </source>
</evidence>
<dbReference type="InterPro" id="IPR038933">
    <property type="entry name" value="Ovate"/>
</dbReference>
<dbReference type="GO" id="GO:0045892">
    <property type="term" value="P:negative regulation of DNA-templated transcription"/>
    <property type="evidence" value="ECO:0007669"/>
    <property type="project" value="UniProtKB-UniRule"/>
</dbReference>
<evidence type="ECO:0000256" key="3">
    <source>
        <dbReference type="ARBA" id="ARBA00023015"/>
    </source>
</evidence>